<name>A0ABU9T5V6_9HYPH</name>
<dbReference type="InterPro" id="IPR009045">
    <property type="entry name" value="Zn_M74/Hedgehog-like"/>
</dbReference>
<evidence type="ECO:0000256" key="1">
    <source>
        <dbReference type="SAM" id="SignalP"/>
    </source>
</evidence>
<feature type="domain" description="Extensin-like C-terminal" evidence="2">
    <location>
        <begin position="74"/>
        <end position="246"/>
    </location>
</feature>
<dbReference type="EMBL" id="JBBMQO010000004">
    <property type="protein sequence ID" value="MEM5501499.1"/>
    <property type="molecule type" value="Genomic_DNA"/>
</dbReference>
<dbReference type="SUPFAM" id="SSF55166">
    <property type="entry name" value="Hedgehog/DD-peptidase"/>
    <property type="match status" value="1"/>
</dbReference>
<evidence type="ECO:0000259" key="2">
    <source>
        <dbReference type="Pfam" id="PF06904"/>
    </source>
</evidence>
<evidence type="ECO:0000313" key="3">
    <source>
        <dbReference type="EMBL" id="MEM5501499.1"/>
    </source>
</evidence>
<keyword evidence="1" id="KW-0732">Signal</keyword>
<feature type="chain" id="PRO_5046907074" evidence="1">
    <location>
        <begin position="23"/>
        <end position="248"/>
    </location>
</feature>
<evidence type="ECO:0000313" key="4">
    <source>
        <dbReference type="Proteomes" id="UP001477870"/>
    </source>
</evidence>
<reference evidence="3 4" key="1">
    <citation type="submission" date="2024-03" db="EMBL/GenBank/DDBJ databases">
        <title>Community enrichment and isolation of bacterial strains for fucoidan degradation.</title>
        <authorList>
            <person name="Sichert A."/>
        </authorList>
    </citation>
    <scope>NUCLEOTIDE SEQUENCE [LARGE SCALE GENOMIC DNA]</scope>
    <source>
        <strain evidence="3 4">AS62</strain>
    </source>
</reference>
<dbReference type="Pfam" id="PF06904">
    <property type="entry name" value="Extensin-like_C"/>
    <property type="match status" value="1"/>
</dbReference>
<organism evidence="3 4">
    <name type="scientific">Ahrensia kielensis</name>
    <dbReference type="NCBI Taxonomy" id="76980"/>
    <lineage>
        <taxon>Bacteria</taxon>
        <taxon>Pseudomonadati</taxon>
        <taxon>Pseudomonadota</taxon>
        <taxon>Alphaproteobacteria</taxon>
        <taxon>Hyphomicrobiales</taxon>
        <taxon>Ahrensiaceae</taxon>
        <taxon>Ahrensia</taxon>
    </lineage>
</organism>
<dbReference type="InterPro" id="IPR009683">
    <property type="entry name" value="Extensin-like_C"/>
</dbReference>
<gene>
    <name evidence="3" type="ORF">WNY59_07855</name>
</gene>
<protein>
    <submittedName>
        <fullName evidence="3">Extensin family protein</fullName>
    </submittedName>
</protein>
<feature type="signal peptide" evidence="1">
    <location>
        <begin position="1"/>
        <end position="22"/>
    </location>
</feature>
<proteinExistence type="predicted"/>
<dbReference type="PROSITE" id="PS51257">
    <property type="entry name" value="PROKAR_LIPOPROTEIN"/>
    <property type="match status" value="1"/>
</dbReference>
<dbReference type="Proteomes" id="UP001477870">
    <property type="component" value="Unassembled WGS sequence"/>
</dbReference>
<keyword evidence="4" id="KW-1185">Reference proteome</keyword>
<accession>A0ABU9T5V6</accession>
<dbReference type="RefSeq" id="WP_169385138.1">
    <property type="nucleotide sequence ID" value="NZ_JBBMQO010000004.1"/>
</dbReference>
<comment type="caution">
    <text evidence="3">The sequence shown here is derived from an EMBL/GenBank/DDBJ whole genome shotgun (WGS) entry which is preliminary data.</text>
</comment>
<sequence length="248" mass="27186">MSLPRKKSVTFLSLIITSGILAACGTGASWVDGVPKPSAGVDQSTKTSSIFSFPRLGIPGFGNRQNTGLPAEEQQCRVALKRMNVTFKDIPRIYDNASCGIEYPVEVSGLARGVALKPAAKLNCQAALAMAQWLQRDAGPTARSRYLSGIAEIRQMSSYSCRQIARTDKWSEHSKGNAVDIGSFKLKNGRVIKVAKPAFFAWREKSFLKSVRGQACGRFGTVLGPGDRDHHDHFHFDIRQRSKSYCSM</sequence>